<reference evidence="2 3" key="1">
    <citation type="journal article" date="2014" name="Genome Biol.">
        <title>Transcriptome and methylome profiling reveals relics of genome dominance in the mesopolyploid Brassica oleracea.</title>
        <authorList>
            <person name="Parkin I.A."/>
            <person name="Koh C."/>
            <person name="Tang H."/>
            <person name="Robinson S.J."/>
            <person name="Kagale S."/>
            <person name="Clarke W.E."/>
            <person name="Town C.D."/>
            <person name="Nixon J."/>
            <person name="Krishnakumar V."/>
            <person name="Bidwell S.L."/>
            <person name="Denoeud F."/>
            <person name="Belcram H."/>
            <person name="Links M.G."/>
            <person name="Just J."/>
            <person name="Clarke C."/>
            <person name="Bender T."/>
            <person name="Huebert T."/>
            <person name="Mason A.S."/>
            <person name="Pires J.C."/>
            <person name="Barker G."/>
            <person name="Moore J."/>
            <person name="Walley P.G."/>
            <person name="Manoli S."/>
            <person name="Batley J."/>
            <person name="Edwards D."/>
            <person name="Nelson M.N."/>
            <person name="Wang X."/>
            <person name="Paterson A.H."/>
            <person name="King G."/>
            <person name="Bancroft I."/>
            <person name="Chalhoub B."/>
            <person name="Sharpe A.G."/>
        </authorList>
    </citation>
    <scope>NUCLEOTIDE SEQUENCE</scope>
    <source>
        <strain evidence="2 3">cv. TO1000</strain>
    </source>
</reference>
<name>A0A0D3A577_BRAOL</name>
<keyword evidence="3" id="KW-1185">Reference proteome</keyword>
<dbReference type="Proteomes" id="UP000032141">
    <property type="component" value="Chromosome C1"/>
</dbReference>
<dbReference type="PROSITE" id="PS51806">
    <property type="entry name" value="DOG1"/>
    <property type="match status" value="1"/>
</dbReference>
<reference evidence="2" key="2">
    <citation type="submission" date="2015-03" db="UniProtKB">
        <authorList>
            <consortium name="EnsemblPlants"/>
        </authorList>
    </citation>
    <scope>IDENTIFICATION</scope>
</reference>
<dbReference type="EnsemblPlants" id="Bo1g028430.1">
    <property type="protein sequence ID" value="Bo1g028430.1"/>
    <property type="gene ID" value="Bo1g028430"/>
</dbReference>
<organism evidence="2 3">
    <name type="scientific">Brassica oleracea var. oleracea</name>
    <dbReference type="NCBI Taxonomy" id="109376"/>
    <lineage>
        <taxon>Eukaryota</taxon>
        <taxon>Viridiplantae</taxon>
        <taxon>Streptophyta</taxon>
        <taxon>Embryophyta</taxon>
        <taxon>Tracheophyta</taxon>
        <taxon>Spermatophyta</taxon>
        <taxon>Magnoliopsida</taxon>
        <taxon>eudicotyledons</taxon>
        <taxon>Gunneridae</taxon>
        <taxon>Pentapetalae</taxon>
        <taxon>rosids</taxon>
        <taxon>malvids</taxon>
        <taxon>Brassicales</taxon>
        <taxon>Brassicaceae</taxon>
        <taxon>Brassiceae</taxon>
        <taxon>Brassica</taxon>
    </lineage>
</organism>
<dbReference type="Gramene" id="Bo1g028430.1">
    <property type="protein sequence ID" value="Bo1g028430.1"/>
    <property type="gene ID" value="Bo1g028430"/>
</dbReference>
<dbReference type="InterPro" id="IPR025422">
    <property type="entry name" value="TGA_domain"/>
</dbReference>
<dbReference type="STRING" id="109376.A0A0D3A577"/>
<dbReference type="GO" id="GO:0006351">
    <property type="term" value="P:DNA-templated transcription"/>
    <property type="evidence" value="ECO:0007669"/>
    <property type="project" value="InterPro"/>
</dbReference>
<protein>
    <recommendedName>
        <fullName evidence="1">DOG1 domain-containing protein</fullName>
    </recommendedName>
</protein>
<evidence type="ECO:0000313" key="3">
    <source>
        <dbReference type="Proteomes" id="UP000032141"/>
    </source>
</evidence>
<dbReference type="HOGENOM" id="CLU_1063214_0_0_1"/>
<dbReference type="InterPro" id="IPR051886">
    <property type="entry name" value="Seed_Dev/Stress_Resp_Reg"/>
</dbReference>
<proteinExistence type="predicted"/>
<dbReference type="Pfam" id="PF14144">
    <property type="entry name" value="DOG1"/>
    <property type="match status" value="1"/>
</dbReference>
<sequence length="276" mass="31376">MKMPFSIFSRKKPTRRFNDFYSDWSKTLTDNCLPLLRQSLSSTASASVLSSNVDLVLRHLVLYYETLDLAADPNTIPYLLFPSWRNSLETPFLFLGDIHPYLLTNLLRSFIDRENQDSDYEDEDTLRLIPDLVNQPLKIATAWKDPSDELVMRIDQIECTMRLMVPVLMDRVRKAQRGFVSRVSENWISAYQVGKKKKTAVTAASAGVEDAAKGEMEELVSIFVDANRLRKSVIMDIVGATSEHQAALFLEGLCQFLAGFKDQVLLQDFEVVALPN</sequence>
<evidence type="ECO:0000259" key="1">
    <source>
        <dbReference type="PROSITE" id="PS51806"/>
    </source>
</evidence>
<dbReference type="eggNOG" id="ENOG502R2CB">
    <property type="taxonomic scope" value="Eukaryota"/>
</dbReference>
<dbReference type="PANTHER" id="PTHR46354">
    <property type="entry name" value="DOG1 DOMAIN-CONTAINING PROTEIN"/>
    <property type="match status" value="1"/>
</dbReference>
<feature type="domain" description="DOG1" evidence="1">
    <location>
        <begin position="14"/>
        <end position="270"/>
    </location>
</feature>
<dbReference type="GO" id="GO:0043565">
    <property type="term" value="F:sequence-specific DNA binding"/>
    <property type="evidence" value="ECO:0007669"/>
    <property type="project" value="InterPro"/>
</dbReference>
<dbReference type="PANTHER" id="PTHR46354:SF9">
    <property type="entry name" value="PROTEIN INAPERTURATE POLLEN1"/>
    <property type="match status" value="1"/>
</dbReference>
<evidence type="ECO:0000313" key="2">
    <source>
        <dbReference type="EnsemblPlants" id="Bo1g028430.1"/>
    </source>
</evidence>
<dbReference type="OMA" id="QNWHVVM"/>
<accession>A0A0D3A577</accession>
<dbReference type="AlphaFoldDB" id="A0A0D3A577"/>